<evidence type="ECO:0000313" key="2">
    <source>
        <dbReference type="EMBL" id="KRY27558.1"/>
    </source>
</evidence>
<dbReference type="AlphaFoldDB" id="A0A0V1ARZ3"/>
<gene>
    <name evidence="2" type="ORF">T01_14498</name>
</gene>
<reference evidence="2 3" key="1">
    <citation type="submission" date="2015-01" db="EMBL/GenBank/DDBJ databases">
        <title>Evolution of Trichinella species and genotypes.</title>
        <authorList>
            <person name="Korhonen P.K."/>
            <person name="Edoardo P."/>
            <person name="Giuseppe L.R."/>
            <person name="Gasser R.B."/>
        </authorList>
    </citation>
    <scope>NUCLEOTIDE SEQUENCE [LARGE SCALE GENOMIC DNA]</scope>
    <source>
        <strain evidence="2">ISS3</strain>
    </source>
</reference>
<protein>
    <submittedName>
        <fullName evidence="2">Uncharacterized protein</fullName>
    </submittedName>
</protein>
<dbReference type="OrthoDB" id="5935281at2759"/>
<proteinExistence type="predicted"/>
<organism evidence="2 3">
    <name type="scientific">Trichinella spiralis</name>
    <name type="common">Trichina worm</name>
    <dbReference type="NCBI Taxonomy" id="6334"/>
    <lineage>
        <taxon>Eukaryota</taxon>
        <taxon>Metazoa</taxon>
        <taxon>Ecdysozoa</taxon>
        <taxon>Nematoda</taxon>
        <taxon>Enoplea</taxon>
        <taxon>Dorylaimia</taxon>
        <taxon>Trichinellida</taxon>
        <taxon>Trichinellidae</taxon>
        <taxon>Trichinella</taxon>
    </lineage>
</organism>
<dbReference type="InParanoid" id="A0A0V1ARZ3"/>
<comment type="caution">
    <text evidence="2">The sequence shown here is derived from an EMBL/GenBank/DDBJ whole genome shotgun (WGS) entry which is preliminary data.</text>
</comment>
<keyword evidence="3" id="KW-1185">Reference proteome</keyword>
<dbReference type="EMBL" id="JYDH01000247">
    <property type="protein sequence ID" value="KRY27558.1"/>
    <property type="molecule type" value="Genomic_DNA"/>
</dbReference>
<sequence length="463" mass="51855">MNRRRAAKKLIVVMSNTTSKCTARVTMHVNRQMYAFCAGRCSSFTYNGPAKSNPTLRKVAHQWTKWTSIMLPADDASSDASLDCLPAPNYPKATPQGCQGLVQSSVQFRFMSSSHNELNHRAVAWEKQRMTSSSHSQKAFRVHEWRQSRKGVPSSHRDGPRGSLRNRKRLRLNCSHPPLFGLSSDFPLSCVGSRIREEPTAICRDPDEAFHRSISRRVDDRQETGLLQAGAKRDDPFPLRGHETSLLRRERHSQARPLLIRFLQPGRTIPPEFVLTEGVQGAAAAEFISRIVRGGTMPPLRRLSPAEDLLNAVRHERFPPSWVASDPTEDNSTVAPTGGSARHVECSHQFEPWEAQSPDRSDAGLGEAESHFLGSVYGLRHQVCHGAKRRFRGVAKNVQFRAANLIFRTDHQRAWNSDAVQSLQFSFPLTPHAIDVEGQLVIPIQTLQPERLEQFLGSNSEGG</sequence>
<accession>A0A0V1ARZ3</accession>
<dbReference type="Proteomes" id="UP000054776">
    <property type="component" value="Unassembled WGS sequence"/>
</dbReference>
<evidence type="ECO:0000256" key="1">
    <source>
        <dbReference type="SAM" id="MobiDB-lite"/>
    </source>
</evidence>
<name>A0A0V1ARZ3_TRISP</name>
<evidence type="ECO:0000313" key="3">
    <source>
        <dbReference type="Proteomes" id="UP000054776"/>
    </source>
</evidence>
<feature type="region of interest" description="Disordered" evidence="1">
    <location>
        <begin position="321"/>
        <end position="340"/>
    </location>
</feature>
<feature type="region of interest" description="Disordered" evidence="1">
    <location>
        <begin position="136"/>
        <end position="168"/>
    </location>
</feature>